<dbReference type="AlphaFoldDB" id="A0A967K8V5"/>
<sequence length="484" mass="53121">MLTDRHLRLDGVAGGTRFRLFPQMPDLEGFAEPETVLVSPRPGTIGAGPFDGAMRVVDPIDKPEPYAFPDMPPFQGAVFPPAVPNRDGHFDHIPLDSRQFLSAHMYGSVRFVLDIWESYFGKMVDWYDPRDGFLVELVPQVAWDNAHAGIGFIETGGRINRHGEYQPFALNFDVLAHEVGHTLLFSELGIPSSAGLTPQFLAFHESMSDMVALLSTLHFESITDDLIDRTGGNLYVLNFLNRIGELSDSEQIRVASNSAVMADLADLQLAPDGEWIDPTGQGRNGHHLAQPLTGAIFDSLIEIYQDGLAQRGLIAGGLDPRGWDREAVAGSLEGFQAASSNSLALHRPAFLDALNEARDIVGLALARTWRRLDPNNLSFADVAGTYLDAMAELGQGHNLEAFARDFLARGIDVPGINVPGINVGGGGRPVEDSPPPASAPYLVRWQWIQRRRRNLSDAQAGVPEGVDSYERVYRMFDHSFRLGM</sequence>
<evidence type="ECO:0000313" key="2">
    <source>
        <dbReference type="Proteomes" id="UP000761264"/>
    </source>
</evidence>
<keyword evidence="2" id="KW-1185">Reference proteome</keyword>
<gene>
    <name evidence="1" type="ORF">HBA54_18860</name>
</gene>
<dbReference type="RefSeq" id="WP_167227497.1">
    <property type="nucleotide sequence ID" value="NZ_JAAQPH010000015.1"/>
</dbReference>
<proteinExistence type="predicted"/>
<evidence type="ECO:0008006" key="3">
    <source>
        <dbReference type="Google" id="ProtNLM"/>
    </source>
</evidence>
<organism evidence="1 2">
    <name type="scientific">Pelagibius litoralis</name>
    <dbReference type="NCBI Taxonomy" id="374515"/>
    <lineage>
        <taxon>Bacteria</taxon>
        <taxon>Pseudomonadati</taxon>
        <taxon>Pseudomonadota</taxon>
        <taxon>Alphaproteobacteria</taxon>
        <taxon>Rhodospirillales</taxon>
        <taxon>Rhodovibrionaceae</taxon>
        <taxon>Pelagibius</taxon>
    </lineage>
</organism>
<dbReference type="SUPFAM" id="SSF55486">
    <property type="entry name" value="Metalloproteases ('zincins'), catalytic domain"/>
    <property type="match status" value="1"/>
</dbReference>
<name>A0A967K8V5_9PROT</name>
<protein>
    <recommendedName>
        <fullName evidence="3">Peptidase M4 family protein</fullName>
    </recommendedName>
</protein>
<evidence type="ECO:0000313" key="1">
    <source>
        <dbReference type="EMBL" id="NIA70663.1"/>
    </source>
</evidence>
<dbReference type="Proteomes" id="UP000761264">
    <property type="component" value="Unassembled WGS sequence"/>
</dbReference>
<accession>A0A967K8V5</accession>
<dbReference type="EMBL" id="JAAQPH010000015">
    <property type="protein sequence ID" value="NIA70663.1"/>
    <property type="molecule type" value="Genomic_DNA"/>
</dbReference>
<reference evidence="1" key="1">
    <citation type="submission" date="2020-03" db="EMBL/GenBank/DDBJ databases">
        <title>Genome of Pelagibius litoralis DSM 21314T.</title>
        <authorList>
            <person name="Wang G."/>
        </authorList>
    </citation>
    <scope>NUCLEOTIDE SEQUENCE</scope>
    <source>
        <strain evidence="1">DSM 21314</strain>
    </source>
</reference>
<comment type="caution">
    <text evidence="1">The sequence shown here is derived from an EMBL/GenBank/DDBJ whole genome shotgun (WGS) entry which is preliminary data.</text>
</comment>